<keyword evidence="2" id="KW-1185">Reference proteome</keyword>
<gene>
    <name evidence="1" type="ORF">AVEN_154280_1</name>
</gene>
<name>A0A4Y2DYQ1_ARAVE</name>
<evidence type="ECO:0000313" key="2">
    <source>
        <dbReference type="Proteomes" id="UP000499080"/>
    </source>
</evidence>
<dbReference type="EMBL" id="BGPR01090889">
    <property type="protein sequence ID" value="GBM21136.1"/>
    <property type="molecule type" value="Genomic_DNA"/>
</dbReference>
<dbReference type="AlphaFoldDB" id="A0A4Y2DYQ1"/>
<reference evidence="1 2" key="1">
    <citation type="journal article" date="2019" name="Sci. Rep.">
        <title>Orb-weaving spider Araneus ventricosus genome elucidates the spidroin gene catalogue.</title>
        <authorList>
            <person name="Kono N."/>
            <person name="Nakamura H."/>
            <person name="Ohtoshi R."/>
            <person name="Moran D.A.P."/>
            <person name="Shinohara A."/>
            <person name="Yoshida Y."/>
            <person name="Fujiwara M."/>
            <person name="Mori M."/>
            <person name="Tomita M."/>
            <person name="Arakawa K."/>
        </authorList>
    </citation>
    <scope>NUCLEOTIDE SEQUENCE [LARGE SCALE GENOMIC DNA]</scope>
</reference>
<accession>A0A4Y2DYQ1</accession>
<dbReference type="Proteomes" id="UP000499080">
    <property type="component" value="Unassembled WGS sequence"/>
</dbReference>
<evidence type="ECO:0000313" key="1">
    <source>
        <dbReference type="EMBL" id="GBM21136.1"/>
    </source>
</evidence>
<feature type="non-terminal residue" evidence="1">
    <location>
        <position position="1"/>
    </location>
</feature>
<proteinExistence type="predicted"/>
<comment type="caution">
    <text evidence="1">The sequence shown here is derived from an EMBL/GenBank/DDBJ whole genome shotgun (WGS) entry which is preliminary data.</text>
</comment>
<organism evidence="1 2">
    <name type="scientific">Araneus ventricosus</name>
    <name type="common">Orbweaver spider</name>
    <name type="synonym">Epeira ventricosa</name>
    <dbReference type="NCBI Taxonomy" id="182803"/>
    <lineage>
        <taxon>Eukaryota</taxon>
        <taxon>Metazoa</taxon>
        <taxon>Ecdysozoa</taxon>
        <taxon>Arthropoda</taxon>
        <taxon>Chelicerata</taxon>
        <taxon>Arachnida</taxon>
        <taxon>Araneae</taxon>
        <taxon>Araneomorphae</taxon>
        <taxon>Entelegynae</taxon>
        <taxon>Araneoidea</taxon>
        <taxon>Araneidae</taxon>
        <taxon>Araneus</taxon>
    </lineage>
</organism>
<protein>
    <submittedName>
        <fullName evidence="1">Uncharacterized protein</fullName>
    </submittedName>
</protein>
<sequence>FKEKLNERESWYLKLAIAIKTKTKDISYRVLRAVRLKKSKLQKHCITQTQPRLSSSNLAPSSDAGLALSTVQEDMVVPVCSGMCCVRIFLQLSFDGVWAVTCCHLDMRV</sequence>